<evidence type="ECO:0000313" key="1">
    <source>
        <dbReference type="EMBL" id="MBX73393.1"/>
    </source>
</evidence>
<reference evidence="1" key="1">
    <citation type="submission" date="2018-02" db="EMBL/GenBank/DDBJ databases">
        <title>Rhizophora mucronata_Transcriptome.</title>
        <authorList>
            <person name="Meera S.P."/>
            <person name="Sreeshan A."/>
            <person name="Augustine A."/>
        </authorList>
    </citation>
    <scope>NUCLEOTIDE SEQUENCE</scope>
    <source>
        <tissue evidence="1">Leaf</tissue>
    </source>
</reference>
<dbReference type="EMBL" id="GGEC01092909">
    <property type="protein sequence ID" value="MBX73393.1"/>
    <property type="molecule type" value="Transcribed_RNA"/>
</dbReference>
<protein>
    <submittedName>
        <fullName evidence="1">Uncharacterized protein</fullName>
    </submittedName>
</protein>
<name>A0A2P2R2B1_RHIMU</name>
<sequence length="12" mass="1334">MAVLLCLRSRAT</sequence>
<accession>A0A2P2R2B1</accession>
<organism evidence="1">
    <name type="scientific">Rhizophora mucronata</name>
    <name type="common">Asiatic mangrove</name>
    <dbReference type="NCBI Taxonomy" id="61149"/>
    <lineage>
        <taxon>Eukaryota</taxon>
        <taxon>Viridiplantae</taxon>
        <taxon>Streptophyta</taxon>
        <taxon>Embryophyta</taxon>
        <taxon>Tracheophyta</taxon>
        <taxon>Spermatophyta</taxon>
        <taxon>Magnoliopsida</taxon>
        <taxon>eudicotyledons</taxon>
        <taxon>Gunneridae</taxon>
        <taxon>Pentapetalae</taxon>
        <taxon>rosids</taxon>
        <taxon>fabids</taxon>
        <taxon>Malpighiales</taxon>
        <taxon>Rhizophoraceae</taxon>
        <taxon>Rhizophora</taxon>
    </lineage>
</organism>
<proteinExistence type="predicted"/>